<dbReference type="SUPFAM" id="SSF52768">
    <property type="entry name" value="Arginase/deacetylase"/>
    <property type="match status" value="1"/>
</dbReference>
<sequence length="367" mass="40424">MLTERLLRQADALRPSQILDSLQAEAAEIAVRELHRPDYVDAVQALSAEKPAAEAIRRAAEFGLQQDGDTPYFPCMHEAALSVVAGSLAAAEAVMSGAAGRALHLAGGLHHAFPERAAGFCVYNDAAAAISMIRRKYGARVLYVDTDVHHGDGVQWFYYTDPDVFTFSIHETGKFLFPGTGFAHERGESSGYGACLNVPMEPYTEDESWLECFETALHAAIASFRPDVIVSQHGCDAHAFDPLAHIHCSMRIYREMPRIIREAADRYTEGKWVALGGGGYDHWRVVPRAWSLLWLEMSGHPLLAAIDAAEAGHPLPADWPSADLGECPPRMPDRWLDDTAVWTPMPRRAEITANNKKMLELALQHLG</sequence>
<dbReference type="Proteomes" id="UP000269097">
    <property type="component" value="Chromosome"/>
</dbReference>
<evidence type="ECO:0000256" key="4">
    <source>
        <dbReference type="ARBA" id="ARBA00022627"/>
    </source>
</evidence>
<dbReference type="InterPro" id="IPR023696">
    <property type="entry name" value="Ureohydrolase_dom_sf"/>
</dbReference>
<dbReference type="InterPro" id="IPR023801">
    <property type="entry name" value="His_deacetylse_dom"/>
</dbReference>
<keyword evidence="4" id="KW-0006">Acetoin catabolism</keyword>
<dbReference type="CDD" id="cd09994">
    <property type="entry name" value="HDAC_AcuC_like"/>
    <property type="match status" value="1"/>
</dbReference>
<name>A0A3G3K501_9BACL</name>
<dbReference type="GO" id="GO:0004407">
    <property type="term" value="F:histone deacetylase activity"/>
    <property type="evidence" value="ECO:0007669"/>
    <property type="project" value="TreeGrafter"/>
</dbReference>
<dbReference type="PANTHER" id="PTHR10625:SF10">
    <property type="entry name" value="HISTONE DEACETYLASE HDAC1"/>
    <property type="match status" value="1"/>
</dbReference>
<gene>
    <name evidence="6" type="ORF">EAV92_04360</name>
</gene>
<dbReference type="Pfam" id="PF00850">
    <property type="entry name" value="Hist_deacetyl"/>
    <property type="match status" value="1"/>
</dbReference>
<evidence type="ECO:0000313" key="7">
    <source>
        <dbReference type="Proteomes" id="UP000269097"/>
    </source>
</evidence>
<dbReference type="PANTHER" id="PTHR10625">
    <property type="entry name" value="HISTONE DEACETYLASE HDAC1-RELATED"/>
    <property type="match status" value="1"/>
</dbReference>
<feature type="domain" description="Histone deacetylase" evidence="5">
    <location>
        <begin position="6"/>
        <end position="294"/>
    </location>
</feature>
<reference evidence="6 7" key="1">
    <citation type="submission" date="2018-10" db="EMBL/GenBank/DDBJ databases">
        <title>Genome Sequence of Cohnella sp.</title>
        <authorList>
            <person name="Srinivasan S."/>
            <person name="Kim M.K."/>
        </authorList>
    </citation>
    <scope>NUCLEOTIDE SEQUENCE [LARGE SCALE GENOMIC DNA]</scope>
    <source>
        <strain evidence="6 7">18JY8-7</strain>
    </source>
</reference>
<comment type="pathway">
    <text evidence="1">Ketone degradation; acetoin degradation.</text>
</comment>
<evidence type="ECO:0000259" key="5">
    <source>
        <dbReference type="Pfam" id="PF00850"/>
    </source>
</evidence>
<dbReference type="UniPathway" id="UPA00040"/>
<proteinExistence type="inferred from homology"/>
<dbReference type="AlphaFoldDB" id="A0A3G3K501"/>
<dbReference type="PRINTS" id="PR01270">
    <property type="entry name" value="HDASUPER"/>
</dbReference>
<protein>
    <recommendedName>
        <fullName evidence="3">Acetoin utilization protein AcuC</fullName>
    </recommendedName>
</protein>
<evidence type="ECO:0000313" key="6">
    <source>
        <dbReference type="EMBL" id="AYQ75490.1"/>
    </source>
</evidence>
<evidence type="ECO:0000256" key="3">
    <source>
        <dbReference type="ARBA" id="ARBA00020218"/>
    </source>
</evidence>
<comment type="similarity">
    <text evidence="2">Belongs to the histone deacetylase family.</text>
</comment>
<dbReference type="GO" id="GO:0045150">
    <property type="term" value="P:acetoin catabolic process"/>
    <property type="evidence" value="ECO:0007669"/>
    <property type="project" value="UniProtKB-UniPathway"/>
</dbReference>
<dbReference type="InterPro" id="IPR000286">
    <property type="entry name" value="HDACs"/>
</dbReference>
<evidence type="ECO:0000256" key="2">
    <source>
        <dbReference type="ARBA" id="ARBA00005947"/>
    </source>
</evidence>
<dbReference type="EMBL" id="CP033433">
    <property type="protein sequence ID" value="AYQ75490.1"/>
    <property type="molecule type" value="Genomic_DNA"/>
</dbReference>
<dbReference type="KEGG" id="coh:EAV92_04360"/>
<evidence type="ECO:0000256" key="1">
    <source>
        <dbReference type="ARBA" id="ARBA00005101"/>
    </source>
</evidence>
<organism evidence="6 7">
    <name type="scientific">Cohnella candidum</name>
    <dbReference type="NCBI Taxonomy" id="2674991"/>
    <lineage>
        <taxon>Bacteria</taxon>
        <taxon>Bacillati</taxon>
        <taxon>Bacillota</taxon>
        <taxon>Bacilli</taxon>
        <taxon>Bacillales</taxon>
        <taxon>Paenibacillaceae</taxon>
        <taxon>Cohnella</taxon>
    </lineage>
</organism>
<dbReference type="InterPro" id="IPR003085">
    <property type="entry name" value="AcuC"/>
</dbReference>
<dbReference type="GO" id="GO:0040029">
    <property type="term" value="P:epigenetic regulation of gene expression"/>
    <property type="evidence" value="ECO:0007669"/>
    <property type="project" value="TreeGrafter"/>
</dbReference>
<keyword evidence="7" id="KW-1185">Reference proteome</keyword>
<accession>A0A3G3K501</accession>
<dbReference type="PRINTS" id="PR01272">
    <property type="entry name" value="ACUCPROTEIN"/>
</dbReference>
<dbReference type="InterPro" id="IPR037138">
    <property type="entry name" value="His_deacetylse_dom_sf"/>
</dbReference>
<dbReference type="Gene3D" id="3.40.800.20">
    <property type="entry name" value="Histone deacetylase domain"/>
    <property type="match status" value="1"/>
</dbReference>